<evidence type="ECO:0000256" key="3">
    <source>
        <dbReference type="SAM" id="SignalP"/>
    </source>
</evidence>
<keyword evidence="2" id="KW-0472">Membrane</keyword>
<evidence type="ECO:0000256" key="1">
    <source>
        <dbReference type="ARBA" id="ARBA00023235"/>
    </source>
</evidence>
<organism evidence="4 5">
    <name type="scientific">Crotalaria pallida</name>
    <name type="common">Smooth rattlebox</name>
    <name type="synonym">Crotalaria striata</name>
    <dbReference type="NCBI Taxonomy" id="3830"/>
    <lineage>
        <taxon>Eukaryota</taxon>
        <taxon>Viridiplantae</taxon>
        <taxon>Streptophyta</taxon>
        <taxon>Embryophyta</taxon>
        <taxon>Tracheophyta</taxon>
        <taxon>Spermatophyta</taxon>
        <taxon>Magnoliopsida</taxon>
        <taxon>eudicotyledons</taxon>
        <taxon>Gunneridae</taxon>
        <taxon>Pentapetalae</taxon>
        <taxon>rosids</taxon>
        <taxon>fabids</taxon>
        <taxon>Fabales</taxon>
        <taxon>Fabaceae</taxon>
        <taxon>Papilionoideae</taxon>
        <taxon>50 kb inversion clade</taxon>
        <taxon>genistoids sensu lato</taxon>
        <taxon>core genistoids</taxon>
        <taxon>Crotalarieae</taxon>
        <taxon>Crotalaria</taxon>
    </lineage>
</organism>
<name>A0AAN9HZ49_CROPI</name>
<dbReference type="Pfam" id="PF01177">
    <property type="entry name" value="Asp_Glu_race"/>
    <property type="match status" value="1"/>
</dbReference>
<feature type="chain" id="PRO_5042914743" description="Aspartate racemase" evidence="3">
    <location>
        <begin position="30"/>
        <end position="398"/>
    </location>
</feature>
<sequence>MWTHMSSSAQSFDFLLLVLLYLLSLTLEAKWGSGVSKFHTQSIKKDTIFGVKILTFFTFLISLEMFNVTLTMFFNTLRYPSSQTLSLGSRNMCKIRSCHVEAMPPSSVNLNANESGNFSHGKKLHASGIKAESFSPLLNHGNSVGIIGGVSVDATLNFLRKIVELSSDSSSKDEANSNSNSIPFVLCSDPLLSKEVLSYERSYFVSSRSNKVEFLKLDSSPIVKNLKNKRLFLENSGASCIVMPCNISHSWYEELSKGCSVPFLHMAECVAKELKEAKLKPLEAGSPSRIGVLATNATLASGFYQKKLQNEGFEVVLPDRATMEHTVIPATEALNRKDMEGACNLLRIALQVLLVSGVNSIILASDDMRDLLPQDDPLLKKCIDPMDALARSTIKWLR</sequence>
<evidence type="ECO:0000313" key="4">
    <source>
        <dbReference type="EMBL" id="KAK7259642.1"/>
    </source>
</evidence>
<feature type="signal peptide" evidence="3">
    <location>
        <begin position="1"/>
        <end position="29"/>
    </location>
</feature>
<dbReference type="AlphaFoldDB" id="A0AAN9HZ49"/>
<evidence type="ECO:0000256" key="2">
    <source>
        <dbReference type="SAM" id="Phobius"/>
    </source>
</evidence>
<keyword evidence="5" id="KW-1185">Reference proteome</keyword>
<dbReference type="InterPro" id="IPR001920">
    <property type="entry name" value="Asp/Glu_race"/>
</dbReference>
<keyword evidence="3" id="KW-0732">Signal</keyword>
<keyword evidence="2" id="KW-0812">Transmembrane</keyword>
<accession>A0AAN9HZ49</accession>
<evidence type="ECO:0000313" key="5">
    <source>
        <dbReference type="Proteomes" id="UP001372338"/>
    </source>
</evidence>
<comment type="caution">
    <text evidence="4">The sequence shown here is derived from an EMBL/GenBank/DDBJ whole genome shotgun (WGS) entry which is preliminary data.</text>
</comment>
<proteinExistence type="predicted"/>
<dbReference type="SUPFAM" id="SSF53681">
    <property type="entry name" value="Aspartate/glutamate racemase"/>
    <property type="match status" value="2"/>
</dbReference>
<evidence type="ECO:0008006" key="6">
    <source>
        <dbReference type="Google" id="ProtNLM"/>
    </source>
</evidence>
<keyword evidence="2" id="KW-1133">Transmembrane helix</keyword>
<gene>
    <name evidence="4" type="ORF">RIF29_25254</name>
</gene>
<dbReference type="InterPro" id="IPR015942">
    <property type="entry name" value="Asp/Glu/hydantoin_racemase"/>
</dbReference>
<reference evidence="4 5" key="1">
    <citation type="submission" date="2024-01" db="EMBL/GenBank/DDBJ databases">
        <title>The genomes of 5 underutilized Papilionoideae crops provide insights into root nodulation and disease resistanc.</title>
        <authorList>
            <person name="Yuan L."/>
        </authorList>
    </citation>
    <scope>NUCLEOTIDE SEQUENCE [LARGE SCALE GENOMIC DNA]</scope>
    <source>
        <strain evidence="4">ZHUSHIDOU_FW_LH</strain>
        <tissue evidence="4">Leaf</tissue>
    </source>
</reference>
<dbReference type="Proteomes" id="UP001372338">
    <property type="component" value="Unassembled WGS sequence"/>
</dbReference>
<dbReference type="EMBL" id="JAYWIO010000005">
    <property type="protein sequence ID" value="KAK7259642.1"/>
    <property type="molecule type" value="Genomic_DNA"/>
</dbReference>
<dbReference type="GO" id="GO:0047661">
    <property type="term" value="F:amino-acid racemase activity"/>
    <property type="evidence" value="ECO:0007669"/>
    <property type="project" value="InterPro"/>
</dbReference>
<protein>
    <recommendedName>
        <fullName evidence="6">Aspartate racemase</fullName>
    </recommendedName>
</protein>
<keyword evidence="1" id="KW-0413">Isomerase</keyword>
<feature type="transmembrane region" description="Helical" evidence="2">
    <location>
        <begin position="53"/>
        <end position="74"/>
    </location>
</feature>
<dbReference type="Gene3D" id="3.40.50.1860">
    <property type="match status" value="2"/>
</dbReference>
<dbReference type="PANTHER" id="PTHR21198">
    <property type="entry name" value="GLUTAMATE RACEMASE"/>
    <property type="match status" value="1"/>
</dbReference>
<dbReference type="PANTHER" id="PTHR21198:SF7">
    <property type="entry name" value="ASPARTATE-GLUTAMATE RACEMASE FAMILY"/>
    <property type="match status" value="1"/>
</dbReference>